<organism evidence="2 3">
    <name type="scientific">Hyalangium minutum</name>
    <dbReference type="NCBI Taxonomy" id="394096"/>
    <lineage>
        <taxon>Bacteria</taxon>
        <taxon>Pseudomonadati</taxon>
        <taxon>Myxococcota</taxon>
        <taxon>Myxococcia</taxon>
        <taxon>Myxococcales</taxon>
        <taxon>Cystobacterineae</taxon>
        <taxon>Archangiaceae</taxon>
        <taxon>Hyalangium</taxon>
    </lineage>
</organism>
<sequence>MLKNHKPLRGMVSGLICLGVMACAAREVRPAAGETAELIITNGKVTTLDAAHPEVSALAVKEGRILAVGDDAQIKALAGPSTRRVDAGGRRVIPGLNDSHNHVIRGGLNYTLELRWDGVRSLKRALEMLREQAARTPKGQWVRVVGGWTEFQFEERRMPTLEEINAATGDTPAFILNLYNQAFVNQAAVAALGWDAKTPNPPGGEIQRGADGRPTGLLLAKPDALILYSTLARAPKLTREEQLNSTRHFLREYNRFGLTSAIDAGGGGQNFPDDYSVIEEVADKGELTLRISYYLFAQKRGQELADYQRWVGMTKPGTAKGLLRPNGYLMAGGGENLVWAAADFENFLEERPELKPGMEAELKPIISLLVKNRWPFRIHGTYDESIRRFLDVFEAVNRETPFDGLRWAIDHGETLTPETLARVKALGGGVAIQSRMTMQGEYFVRRYGAKAAEEAPPVRKMLELGVPVGAGTDATRVDTYNPWVALSWMTTGRTEGGLVLTPPEKRLSRQQALELYTVGSAWFSGEEKEKGRLAPGQLADFAILSEDYLSVPEERIRGIESVLTVVDGKPVYGAGEYAALSPALPLVLPEWSPVTRFGGYASGTQRAP</sequence>
<proteinExistence type="predicted"/>
<protein>
    <submittedName>
        <fullName evidence="2">Exoenzymes regulatory protein AepA</fullName>
    </submittedName>
</protein>
<dbReference type="Proteomes" id="UP000028725">
    <property type="component" value="Unassembled WGS sequence"/>
</dbReference>
<dbReference type="InterPro" id="IPR032466">
    <property type="entry name" value="Metal_Hydrolase"/>
</dbReference>
<dbReference type="SUPFAM" id="SSF51556">
    <property type="entry name" value="Metallo-dependent hydrolases"/>
    <property type="match status" value="1"/>
</dbReference>
<dbReference type="Pfam" id="PF07969">
    <property type="entry name" value="Amidohydro_3"/>
    <property type="match status" value="1"/>
</dbReference>
<dbReference type="PATRIC" id="fig|394096.3.peg.2664"/>
<name>A0A085WPH6_9BACT</name>
<dbReference type="Gene3D" id="3.20.20.140">
    <property type="entry name" value="Metal-dependent hydrolases"/>
    <property type="match status" value="1"/>
</dbReference>
<dbReference type="STRING" id="394096.DB31_6564"/>
<dbReference type="InterPro" id="IPR013108">
    <property type="entry name" value="Amidohydro_3"/>
</dbReference>
<dbReference type="PANTHER" id="PTHR22642:SF21">
    <property type="entry name" value="PERIPLASMIC PROTEIN"/>
    <property type="match status" value="1"/>
</dbReference>
<feature type="domain" description="Amidohydrolase 3" evidence="1">
    <location>
        <begin position="85"/>
        <end position="572"/>
    </location>
</feature>
<dbReference type="PROSITE" id="PS51257">
    <property type="entry name" value="PROKAR_LIPOPROTEIN"/>
    <property type="match status" value="1"/>
</dbReference>
<dbReference type="GO" id="GO:0016810">
    <property type="term" value="F:hydrolase activity, acting on carbon-nitrogen (but not peptide) bonds"/>
    <property type="evidence" value="ECO:0007669"/>
    <property type="project" value="InterPro"/>
</dbReference>
<keyword evidence="3" id="KW-1185">Reference proteome</keyword>
<comment type="caution">
    <text evidence="2">The sequence shown here is derived from an EMBL/GenBank/DDBJ whole genome shotgun (WGS) entry which is preliminary data.</text>
</comment>
<evidence type="ECO:0000313" key="3">
    <source>
        <dbReference type="Proteomes" id="UP000028725"/>
    </source>
</evidence>
<dbReference type="Gene3D" id="2.30.40.10">
    <property type="entry name" value="Urease, subunit C, domain 1"/>
    <property type="match status" value="1"/>
</dbReference>
<reference evidence="2 3" key="1">
    <citation type="submission" date="2014-04" db="EMBL/GenBank/DDBJ databases">
        <title>Genome assembly of Hyalangium minutum DSM 14724.</title>
        <authorList>
            <person name="Sharma G."/>
            <person name="Subramanian S."/>
        </authorList>
    </citation>
    <scope>NUCLEOTIDE SEQUENCE [LARGE SCALE GENOMIC DNA]</scope>
    <source>
        <strain evidence="2 3">DSM 14724</strain>
    </source>
</reference>
<dbReference type="SUPFAM" id="SSF51338">
    <property type="entry name" value="Composite domain of metallo-dependent hydrolases"/>
    <property type="match status" value="1"/>
</dbReference>
<dbReference type="InterPro" id="IPR033932">
    <property type="entry name" value="YtcJ-like"/>
</dbReference>
<evidence type="ECO:0000313" key="2">
    <source>
        <dbReference type="EMBL" id="KFE69589.1"/>
    </source>
</evidence>
<dbReference type="Gene3D" id="3.10.310.70">
    <property type="match status" value="1"/>
</dbReference>
<dbReference type="PANTHER" id="PTHR22642">
    <property type="entry name" value="IMIDAZOLONEPROPIONASE"/>
    <property type="match status" value="1"/>
</dbReference>
<accession>A0A085WPH6</accession>
<dbReference type="InterPro" id="IPR011059">
    <property type="entry name" value="Metal-dep_hydrolase_composite"/>
</dbReference>
<dbReference type="EMBL" id="JMCB01000004">
    <property type="protein sequence ID" value="KFE69589.1"/>
    <property type="molecule type" value="Genomic_DNA"/>
</dbReference>
<dbReference type="RefSeq" id="WP_052419919.1">
    <property type="nucleotide sequence ID" value="NZ_JMCB01000004.1"/>
</dbReference>
<evidence type="ECO:0000259" key="1">
    <source>
        <dbReference type="Pfam" id="PF07969"/>
    </source>
</evidence>
<dbReference type="AlphaFoldDB" id="A0A085WPH6"/>
<dbReference type="CDD" id="cd01300">
    <property type="entry name" value="YtcJ_like"/>
    <property type="match status" value="1"/>
</dbReference>
<gene>
    <name evidence="2" type="ORF">DB31_6564</name>
</gene>